<dbReference type="KEGG" id="minf:MESINF_1141"/>
<gene>
    <name evidence="8" type="ORF">MESINF_1141</name>
</gene>
<evidence type="ECO:0000313" key="8">
    <source>
        <dbReference type="EMBL" id="SSC12585.1"/>
    </source>
</evidence>
<dbReference type="Proteomes" id="UP000250796">
    <property type="component" value="Chromosome MESINF"/>
</dbReference>
<dbReference type="PANTHER" id="PTHR33841">
    <property type="entry name" value="DNA METHYLTRANSFERASE YEEA-RELATED"/>
    <property type="match status" value="1"/>
</dbReference>
<dbReference type="PRINTS" id="PR00507">
    <property type="entry name" value="N12N6MTFRASE"/>
</dbReference>
<comment type="catalytic activity">
    <reaction evidence="5">
        <text>a 2'-deoxyadenosine in DNA + S-adenosyl-L-methionine = an N(6)-methyl-2'-deoxyadenosine in DNA + S-adenosyl-L-homocysteine + H(+)</text>
        <dbReference type="Rhea" id="RHEA:15197"/>
        <dbReference type="Rhea" id="RHEA-COMP:12418"/>
        <dbReference type="Rhea" id="RHEA-COMP:12419"/>
        <dbReference type="ChEBI" id="CHEBI:15378"/>
        <dbReference type="ChEBI" id="CHEBI:57856"/>
        <dbReference type="ChEBI" id="CHEBI:59789"/>
        <dbReference type="ChEBI" id="CHEBI:90615"/>
        <dbReference type="ChEBI" id="CHEBI:90616"/>
        <dbReference type="EC" id="2.1.1.72"/>
    </reaction>
</comment>
<dbReference type="GO" id="GO:0006304">
    <property type="term" value="P:DNA modification"/>
    <property type="evidence" value="ECO:0007669"/>
    <property type="project" value="InterPro"/>
</dbReference>
<keyword evidence="9" id="KW-1185">Reference proteome</keyword>
<evidence type="ECO:0000256" key="5">
    <source>
        <dbReference type="ARBA" id="ARBA00047942"/>
    </source>
</evidence>
<dbReference type="EC" id="2.1.1.72" evidence="1"/>
<organism evidence="8 9">
    <name type="scientific">Mesotoga infera</name>
    <dbReference type="NCBI Taxonomy" id="1236046"/>
    <lineage>
        <taxon>Bacteria</taxon>
        <taxon>Thermotogati</taxon>
        <taxon>Thermotogota</taxon>
        <taxon>Thermotogae</taxon>
        <taxon>Kosmotogales</taxon>
        <taxon>Kosmotogaceae</taxon>
        <taxon>Mesotoga</taxon>
    </lineage>
</organism>
<accession>A0A7Z7PP33</accession>
<dbReference type="Gene3D" id="3.40.50.150">
    <property type="entry name" value="Vaccinia Virus protein VP39"/>
    <property type="match status" value="1"/>
</dbReference>
<dbReference type="EMBL" id="LS974202">
    <property type="protein sequence ID" value="SSC12585.1"/>
    <property type="molecule type" value="Genomic_DNA"/>
</dbReference>
<dbReference type="InterPro" id="IPR050953">
    <property type="entry name" value="N4_N6_ade-DNA_methylase"/>
</dbReference>
<dbReference type="InterPro" id="IPR002052">
    <property type="entry name" value="DNA_methylase_N6_adenine_CS"/>
</dbReference>
<keyword evidence="6" id="KW-0175">Coiled coil</keyword>
<dbReference type="GO" id="GO:0032259">
    <property type="term" value="P:methylation"/>
    <property type="evidence" value="ECO:0007669"/>
    <property type="project" value="UniProtKB-KW"/>
</dbReference>
<sequence length="1264" mass="144317">MADLEKTIIQIRETLERSYPLLLKQCGITESGDMGRAFPGSEGLREQILPIVQADEKQLGIKEAREKFVQEASFTTLNRLVGLKAMEARGLLERTYVTKSIDTGGKSEAHYLYLSRNPQARSEPGQGINNVLREIFQELSQELPQLYNGSRYGFLPRPNDTVTVIDLINSIDPEKWLKDDIIGWIYQYYQEAEKARIYAEISAKKKVDSSYKLVSVTQFYTEDYIVKYILDNTLGRYWLEMHPESPLRNSLKYYDTTVPVKSRDKKPVEEITVMDPACGSGHFLLYAMDLLHQMYLDSGHTEDIPRKIVENNLFGLDIDDRAIQLTALSLYLKAKNLSRKTKLTRSNLYALSMDHFDESDLMISMGLSDLTNPVIRNLMETLTSLKKLNMIGSLFRMKPAGKKKKIEKTAVLMEASTDRSMDRLIQKMVNTIEEKLPVQADAVSALLNSDYAKQFNAIRLLLSEYDVVVTNPPYRDSGTLSEDMKTFLKEYYPDSKSDMYSAFIEKCLDLTGERGFLGMVTMQSFMFISSHEKLRKLLLEEARISSLVHLGPRAFRSIGGEIVNTVMFAIERGNGHLETSFHSVKDLDYGEKVRTISETLAGRVPERAYTLNQSEFKKIPGYPFVHWISDRIRELFKKYKPLMKYANVSHGLSTCNNDRFLRFWWEVKQEDISLDYKSDRKKWVPYAKGGPYNKWYGNLWWVVDWEDDGKEIKQSIVEKFPYLKGNYSFVVTNESDYFREGLTYTLTTSSGPTYRQMPINHIFDVKGSAIFPIMGSDWEFLSVLTSKLFSYMSLSIRPNVDFQVGDLKTIPIPEPSTLGSKAISAAEIRDLLGGLSSHSPLSTLNSVTLSSLARDCIELKKELYSFHVMERDFKHDPLSWGLKELREEGGQVRVKDALKKFFIHKAELEARLLINEAVNDELVFKLYGLLPEDLTLSDVITQSGLLGSLTEDAPSALNEGRVHDLGRRTQDGSSDLYAAVLEVLESEGIPVGAYPRRELTEKEREKLRKLYLKHRHDRGSGKSEAITGMEFGIVEELAGALKVSPVTVAEELSKIDALPEEAVKDVLSEHIQALTLDILREDNDGIVSLSTDSAEPSLPTRIVKKWRALGIGDTYNEVENLLGKKLEEYLLKDFFKDHSKRFMNRPIIWHLVSDKGSVNFFVLHHIWCYDRMLLLKSKYLSHVKMTLENTLATETDEKKRAKLMERMEELERLAISLDELSDGCYLPEIDGGVAKNIAPLQKKGLLKYNPLSTKLVDKMLKVEW</sequence>
<keyword evidence="4" id="KW-0949">S-adenosyl-L-methionine</keyword>
<evidence type="ECO:0000259" key="7">
    <source>
        <dbReference type="Pfam" id="PF07669"/>
    </source>
</evidence>
<keyword evidence="3" id="KW-0808">Transferase</keyword>
<name>A0A7Z7PP33_9BACT</name>
<dbReference type="NCBIfam" id="NF033452">
    <property type="entry name" value="BREX_1_MTaseX"/>
    <property type="match status" value="1"/>
</dbReference>
<dbReference type="GO" id="GO:0003676">
    <property type="term" value="F:nucleic acid binding"/>
    <property type="evidence" value="ECO:0007669"/>
    <property type="project" value="InterPro"/>
</dbReference>
<dbReference type="PANTHER" id="PTHR33841:SF1">
    <property type="entry name" value="DNA METHYLTRANSFERASE A"/>
    <property type="match status" value="1"/>
</dbReference>
<dbReference type="GO" id="GO:0009007">
    <property type="term" value="F:site-specific DNA-methyltransferase (adenine-specific) activity"/>
    <property type="evidence" value="ECO:0007669"/>
    <property type="project" value="UniProtKB-EC"/>
</dbReference>
<feature type="coiled-coil region" evidence="6">
    <location>
        <begin position="1193"/>
        <end position="1220"/>
    </location>
</feature>
<protein>
    <recommendedName>
        <fullName evidence="1">site-specific DNA-methyltransferase (adenine-specific)</fullName>
        <ecNumber evidence="1">2.1.1.72</ecNumber>
    </recommendedName>
</protein>
<evidence type="ECO:0000256" key="1">
    <source>
        <dbReference type="ARBA" id="ARBA00011900"/>
    </source>
</evidence>
<dbReference type="Pfam" id="PF07669">
    <property type="entry name" value="Eco57I"/>
    <property type="match status" value="1"/>
</dbReference>
<dbReference type="SUPFAM" id="SSF53335">
    <property type="entry name" value="S-adenosyl-L-methionine-dependent methyltransferases"/>
    <property type="match status" value="1"/>
</dbReference>
<dbReference type="RefSeq" id="WP_169698880.1">
    <property type="nucleotide sequence ID" value="NZ_LS974202.1"/>
</dbReference>
<keyword evidence="2" id="KW-0489">Methyltransferase</keyword>
<dbReference type="PROSITE" id="PS00092">
    <property type="entry name" value="N6_MTASE"/>
    <property type="match status" value="1"/>
</dbReference>
<evidence type="ECO:0000256" key="6">
    <source>
        <dbReference type="SAM" id="Coils"/>
    </source>
</evidence>
<dbReference type="AlphaFoldDB" id="A0A7Z7PP33"/>
<feature type="domain" description="Type II methyltransferase M.TaqI-like" evidence="7">
    <location>
        <begin position="311"/>
        <end position="551"/>
    </location>
</feature>
<evidence type="ECO:0000256" key="4">
    <source>
        <dbReference type="ARBA" id="ARBA00022691"/>
    </source>
</evidence>
<reference evidence="8 9" key="1">
    <citation type="submission" date="2017-01" db="EMBL/GenBank/DDBJ databases">
        <authorList>
            <person name="Erauso G."/>
        </authorList>
    </citation>
    <scope>NUCLEOTIDE SEQUENCE [LARGE SCALE GENOMIC DNA]</scope>
    <source>
        <strain evidence="8">MESINF1</strain>
    </source>
</reference>
<proteinExistence type="predicted"/>
<evidence type="ECO:0000256" key="2">
    <source>
        <dbReference type="ARBA" id="ARBA00022603"/>
    </source>
</evidence>
<dbReference type="InterPro" id="IPR029063">
    <property type="entry name" value="SAM-dependent_MTases_sf"/>
</dbReference>
<evidence type="ECO:0000313" key="9">
    <source>
        <dbReference type="Proteomes" id="UP000250796"/>
    </source>
</evidence>
<dbReference type="InterPro" id="IPR047939">
    <property type="entry name" value="BREX_1_PglX"/>
</dbReference>
<dbReference type="InterPro" id="IPR011639">
    <property type="entry name" value="MethylTrfase_TaqI-like_dom"/>
</dbReference>
<evidence type="ECO:0000256" key="3">
    <source>
        <dbReference type="ARBA" id="ARBA00022679"/>
    </source>
</evidence>